<evidence type="ECO:0000259" key="3">
    <source>
        <dbReference type="PROSITE" id="PS50011"/>
    </source>
</evidence>
<sequence>MMMNTWKTQCKFLPGTVIIGKWHGGNYQIIRELGSGANGIVYLAKGVRGHTALKMSMDSLSITSEVNVLKAFSKVPGDSPGPSLYEMDDWESPRGRIHFYTMEYIQGPDMLTFIKKNGQTWVGILIVQLLDTLEKLHQEGWTFGDLKPENLIVSGPPPRIRFIDVGGTTIKGRAIKEFTEFFDRGYWGLGSRKSEPTYDLFSTSMLFIHMYYPKKFSRVGDGKKQLIQQIDSHSELSRFSPVLRKALFGEYGSAKKMKGDLLILLSDKGDKPVTYARRSATRQRKNKKSGSMKETVMVLLLTIVLYALYIYSYLL</sequence>
<dbReference type="OrthoDB" id="583109at2"/>
<dbReference type="InterPro" id="IPR000719">
    <property type="entry name" value="Prot_kinase_dom"/>
</dbReference>
<evidence type="ECO:0000313" key="5">
    <source>
        <dbReference type="Proteomes" id="UP000077881"/>
    </source>
</evidence>
<dbReference type="Pfam" id="PF00069">
    <property type="entry name" value="Pkinase"/>
    <property type="match status" value="1"/>
</dbReference>
<dbReference type="InterPro" id="IPR011009">
    <property type="entry name" value="Kinase-like_dom_sf"/>
</dbReference>
<name>A0A177ZXP3_9BACI</name>
<keyword evidence="4" id="KW-0418">Kinase</keyword>
<organism evidence="4 5">
    <name type="scientific">Lederbergia galactosidilytica</name>
    <dbReference type="NCBI Taxonomy" id="217031"/>
    <lineage>
        <taxon>Bacteria</taxon>
        <taxon>Bacillati</taxon>
        <taxon>Bacillota</taxon>
        <taxon>Bacilli</taxon>
        <taxon>Bacillales</taxon>
        <taxon>Bacillaceae</taxon>
        <taxon>Lederbergia</taxon>
    </lineage>
</organism>
<keyword evidence="1" id="KW-0547">Nucleotide-binding</keyword>
<dbReference type="AlphaFoldDB" id="A0A177ZXP3"/>
<dbReference type="SUPFAM" id="SSF56112">
    <property type="entry name" value="Protein kinase-like (PK-like)"/>
    <property type="match status" value="1"/>
</dbReference>
<dbReference type="GO" id="GO:0004674">
    <property type="term" value="F:protein serine/threonine kinase activity"/>
    <property type="evidence" value="ECO:0007669"/>
    <property type="project" value="UniProtKB-KW"/>
</dbReference>
<dbReference type="GO" id="GO:0005737">
    <property type="term" value="C:cytoplasm"/>
    <property type="evidence" value="ECO:0007669"/>
    <property type="project" value="TreeGrafter"/>
</dbReference>
<dbReference type="PATRIC" id="fig|217031.6.peg.2078"/>
<dbReference type="STRING" id="217031.ABB05_09790"/>
<dbReference type="PROSITE" id="PS50011">
    <property type="entry name" value="PROTEIN_KINASE_DOM"/>
    <property type="match status" value="1"/>
</dbReference>
<keyword evidence="2" id="KW-0812">Transmembrane</keyword>
<keyword evidence="2" id="KW-0472">Membrane</keyword>
<evidence type="ECO:0000313" key="4">
    <source>
        <dbReference type="EMBL" id="OAK72070.1"/>
    </source>
</evidence>
<gene>
    <name evidence="4" type="ORF">ABB05_09790</name>
</gene>
<evidence type="ECO:0000256" key="1">
    <source>
        <dbReference type="PROSITE-ProRule" id="PRU10141"/>
    </source>
</evidence>
<dbReference type="PANTHER" id="PTHR44167">
    <property type="entry name" value="OVARIAN-SPECIFIC SERINE/THREONINE-PROTEIN KINASE LOK-RELATED"/>
    <property type="match status" value="1"/>
</dbReference>
<comment type="caution">
    <text evidence="4">The sequence shown here is derived from an EMBL/GenBank/DDBJ whole genome shotgun (WGS) entry which is preliminary data.</text>
</comment>
<keyword evidence="5" id="KW-1185">Reference proteome</keyword>
<accession>A0A177ZXP3</accession>
<keyword evidence="2" id="KW-1133">Transmembrane helix</keyword>
<evidence type="ECO:0000256" key="2">
    <source>
        <dbReference type="SAM" id="Phobius"/>
    </source>
</evidence>
<dbReference type="InterPro" id="IPR017441">
    <property type="entry name" value="Protein_kinase_ATP_BS"/>
</dbReference>
<dbReference type="SMART" id="SM00220">
    <property type="entry name" value="S_TKc"/>
    <property type="match status" value="1"/>
</dbReference>
<feature type="transmembrane region" description="Helical" evidence="2">
    <location>
        <begin position="295"/>
        <end position="314"/>
    </location>
</feature>
<proteinExistence type="predicted"/>
<keyword evidence="4" id="KW-0723">Serine/threonine-protein kinase</keyword>
<dbReference type="GO" id="GO:0005524">
    <property type="term" value="F:ATP binding"/>
    <property type="evidence" value="ECO:0007669"/>
    <property type="project" value="UniProtKB-UniRule"/>
</dbReference>
<dbReference type="PANTHER" id="PTHR44167:SF31">
    <property type="entry name" value="PROTEIN CBG02007"/>
    <property type="match status" value="1"/>
</dbReference>
<feature type="binding site" evidence="1">
    <location>
        <position position="54"/>
    </location>
    <ligand>
        <name>ATP</name>
        <dbReference type="ChEBI" id="CHEBI:30616"/>
    </ligand>
</feature>
<dbReference type="RefSeq" id="WP_064468022.1">
    <property type="nucleotide sequence ID" value="NZ_LDJR01000042.1"/>
</dbReference>
<dbReference type="EMBL" id="LDJR01000042">
    <property type="protein sequence ID" value="OAK72070.1"/>
    <property type="molecule type" value="Genomic_DNA"/>
</dbReference>
<keyword evidence="1" id="KW-0067">ATP-binding</keyword>
<keyword evidence="4" id="KW-0808">Transferase</keyword>
<reference evidence="4 5" key="1">
    <citation type="submission" date="2015-05" db="EMBL/GenBank/DDBJ databases">
        <title>Comparison of genome.</title>
        <authorList>
            <person name="Zheng Z."/>
            <person name="Sun M."/>
        </authorList>
    </citation>
    <scope>NUCLEOTIDE SEQUENCE [LARGE SCALE GENOMIC DNA]</scope>
    <source>
        <strain evidence="4 5">G25-74</strain>
    </source>
</reference>
<feature type="domain" description="Protein kinase" evidence="3">
    <location>
        <begin position="27"/>
        <end position="315"/>
    </location>
</feature>
<dbReference type="Gene3D" id="1.10.510.10">
    <property type="entry name" value="Transferase(Phosphotransferase) domain 1"/>
    <property type="match status" value="1"/>
</dbReference>
<dbReference type="Proteomes" id="UP000077881">
    <property type="component" value="Unassembled WGS sequence"/>
</dbReference>
<protein>
    <submittedName>
        <fullName evidence="4">Serine/threonine protein kinase</fullName>
    </submittedName>
</protein>
<dbReference type="PROSITE" id="PS00107">
    <property type="entry name" value="PROTEIN_KINASE_ATP"/>
    <property type="match status" value="1"/>
</dbReference>